<evidence type="ECO:0000256" key="1">
    <source>
        <dbReference type="ARBA" id="ARBA00022741"/>
    </source>
</evidence>
<evidence type="ECO:0000313" key="4">
    <source>
        <dbReference type="EMBL" id="MPM54926.1"/>
    </source>
</evidence>
<keyword evidence="4" id="KW-0378">Hydrolase</keyword>
<dbReference type="Gene3D" id="3.40.50.300">
    <property type="entry name" value="P-loop containing nucleotide triphosphate hydrolases"/>
    <property type="match status" value="1"/>
</dbReference>
<accession>A0A645APU6</accession>
<keyword evidence="1" id="KW-0547">Nucleotide-binding</keyword>
<dbReference type="PANTHER" id="PTHR43158:SF2">
    <property type="entry name" value="SKFA PEPTIDE EXPORT ATP-BINDING PROTEIN SKFE"/>
    <property type="match status" value="1"/>
</dbReference>
<name>A0A645APU6_9ZZZZ</name>
<protein>
    <submittedName>
        <fullName evidence="4">Lipopolysaccharide export system ATP-binding protein LptB</fullName>
        <ecNumber evidence="4">3.6.3.-</ecNumber>
    </submittedName>
</protein>
<proteinExistence type="predicted"/>
<reference evidence="4" key="1">
    <citation type="submission" date="2019-08" db="EMBL/GenBank/DDBJ databases">
        <authorList>
            <person name="Kucharzyk K."/>
            <person name="Murdoch R.W."/>
            <person name="Higgins S."/>
            <person name="Loffler F."/>
        </authorList>
    </citation>
    <scope>NUCLEOTIDE SEQUENCE</scope>
</reference>
<dbReference type="PROSITE" id="PS50893">
    <property type="entry name" value="ABC_TRANSPORTER_2"/>
    <property type="match status" value="1"/>
</dbReference>
<dbReference type="EC" id="3.6.3.-" evidence="4"/>
<organism evidence="4">
    <name type="scientific">bioreactor metagenome</name>
    <dbReference type="NCBI Taxonomy" id="1076179"/>
    <lineage>
        <taxon>unclassified sequences</taxon>
        <taxon>metagenomes</taxon>
        <taxon>ecological metagenomes</taxon>
    </lineage>
</organism>
<sequence length="216" mass="25184">MKHLLEIDSIRLLFDERLILSDIYLKAETGDIVGILGRNGSGKSCLMKIIYGTLKADKSIRINNVPEYEAYKKPQLIRYLPQHNFTRKSFTLKRIFSDFGIDFAQFSSIFPEFNGRIKSHIKELSGGAHRLVELYCILKSDTQFVLLDEPFTHLNPMQIEKVKNIILDERKNKGFVITDHMYKHVINICDTTYVLRYGKINLTNNIEDLKKLEYIH</sequence>
<dbReference type="SUPFAM" id="SSF52540">
    <property type="entry name" value="P-loop containing nucleoside triphosphate hydrolases"/>
    <property type="match status" value="1"/>
</dbReference>
<dbReference type="EMBL" id="VSSQ01015028">
    <property type="protein sequence ID" value="MPM54926.1"/>
    <property type="molecule type" value="Genomic_DNA"/>
</dbReference>
<dbReference type="AlphaFoldDB" id="A0A645APU6"/>
<evidence type="ECO:0000256" key="2">
    <source>
        <dbReference type="ARBA" id="ARBA00022840"/>
    </source>
</evidence>
<feature type="domain" description="ABC transporter" evidence="3">
    <location>
        <begin position="5"/>
        <end position="215"/>
    </location>
</feature>
<dbReference type="Pfam" id="PF00005">
    <property type="entry name" value="ABC_tran"/>
    <property type="match status" value="1"/>
</dbReference>
<dbReference type="PANTHER" id="PTHR43158">
    <property type="entry name" value="SKFA PEPTIDE EXPORT ATP-BINDING PROTEIN SKFE"/>
    <property type="match status" value="1"/>
</dbReference>
<evidence type="ECO:0000259" key="3">
    <source>
        <dbReference type="PROSITE" id="PS50893"/>
    </source>
</evidence>
<keyword evidence="2 4" id="KW-0067">ATP-binding</keyword>
<comment type="caution">
    <text evidence="4">The sequence shown here is derived from an EMBL/GenBank/DDBJ whole genome shotgun (WGS) entry which is preliminary data.</text>
</comment>
<dbReference type="InterPro" id="IPR027417">
    <property type="entry name" value="P-loop_NTPase"/>
</dbReference>
<dbReference type="InterPro" id="IPR003439">
    <property type="entry name" value="ABC_transporter-like_ATP-bd"/>
</dbReference>
<dbReference type="SMART" id="SM00382">
    <property type="entry name" value="AAA"/>
    <property type="match status" value="1"/>
</dbReference>
<dbReference type="GO" id="GO:0016887">
    <property type="term" value="F:ATP hydrolysis activity"/>
    <property type="evidence" value="ECO:0007669"/>
    <property type="project" value="InterPro"/>
</dbReference>
<dbReference type="InterPro" id="IPR003593">
    <property type="entry name" value="AAA+_ATPase"/>
</dbReference>
<gene>
    <name evidence="4" type="primary">lptB_59</name>
    <name evidence="4" type="ORF">SDC9_101709</name>
</gene>
<dbReference type="GO" id="GO:0005524">
    <property type="term" value="F:ATP binding"/>
    <property type="evidence" value="ECO:0007669"/>
    <property type="project" value="UniProtKB-KW"/>
</dbReference>